<reference evidence="2 3" key="1">
    <citation type="submission" date="2024-06" db="EMBL/GenBank/DDBJ databases">
        <title>The Natural Products Discovery Center: Release of the First 8490 Sequenced Strains for Exploring Actinobacteria Biosynthetic Diversity.</title>
        <authorList>
            <person name="Kalkreuter E."/>
            <person name="Kautsar S.A."/>
            <person name="Yang D."/>
            <person name="Bader C.D."/>
            <person name="Teijaro C.N."/>
            <person name="Fluegel L."/>
            <person name="Davis C.M."/>
            <person name="Simpson J.R."/>
            <person name="Lauterbach L."/>
            <person name="Steele A.D."/>
            <person name="Gui C."/>
            <person name="Meng S."/>
            <person name="Li G."/>
            <person name="Viehrig K."/>
            <person name="Ye F."/>
            <person name="Su P."/>
            <person name="Kiefer A.F."/>
            <person name="Nichols A."/>
            <person name="Cepeda A.J."/>
            <person name="Yan W."/>
            <person name="Fan B."/>
            <person name="Jiang Y."/>
            <person name="Adhikari A."/>
            <person name="Zheng C.-J."/>
            <person name="Schuster L."/>
            <person name="Cowan T.M."/>
            <person name="Smanski M.J."/>
            <person name="Chevrette M.G."/>
            <person name="De Carvalho L.P.S."/>
            <person name="Shen B."/>
        </authorList>
    </citation>
    <scope>NUCLEOTIDE SEQUENCE [LARGE SCALE GENOMIC DNA]</scope>
    <source>
        <strain evidence="2 3">NPDC079179</strain>
    </source>
</reference>
<feature type="compositionally biased region" description="Basic and acidic residues" evidence="1">
    <location>
        <begin position="1"/>
        <end position="10"/>
    </location>
</feature>
<evidence type="ECO:0000256" key="1">
    <source>
        <dbReference type="SAM" id="MobiDB-lite"/>
    </source>
</evidence>
<proteinExistence type="predicted"/>
<feature type="region of interest" description="Disordered" evidence="1">
    <location>
        <begin position="80"/>
        <end position="100"/>
    </location>
</feature>
<dbReference type="Proteomes" id="UP001553031">
    <property type="component" value="Unassembled WGS sequence"/>
</dbReference>
<evidence type="ECO:0000313" key="3">
    <source>
        <dbReference type="Proteomes" id="UP001553031"/>
    </source>
</evidence>
<evidence type="ECO:0000313" key="2">
    <source>
        <dbReference type="EMBL" id="MEV8158838.1"/>
    </source>
</evidence>
<keyword evidence="3" id="KW-1185">Reference proteome</keyword>
<comment type="caution">
    <text evidence="2">The sequence shown here is derived from an EMBL/GenBank/DDBJ whole genome shotgun (WGS) entry which is preliminary data.</text>
</comment>
<accession>A0ABV3KES2</accession>
<feature type="region of interest" description="Disordered" evidence="1">
    <location>
        <begin position="1"/>
        <end position="23"/>
    </location>
</feature>
<gene>
    <name evidence="2" type="ORF">AB0O96_11660</name>
</gene>
<protein>
    <submittedName>
        <fullName evidence="2">Uncharacterized protein</fullName>
    </submittedName>
</protein>
<dbReference type="RefSeq" id="WP_363785680.1">
    <property type="nucleotide sequence ID" value="NZ_JBFBLL010000009.1"/>
</dbReference>
<name>A0ABV3KES2_9MICC</name>
<sequence length="100" mass="11249">MDGGARDQVLHRTRVTESGPGDRPQLVRGVVLCTHSLVLAALPEARNYELGEWVLRPSEYDELEITWHLFLDAPQRSPRRVGLRGRSAEPRGLRSMFATA</sequence>
<dbReference type="EMBL" id="JBFBLL010000009">
    <property type="protein sequence ID" value="MEV8158838.1"/>
    <property type="molecule type" value="Genomic_DNA"/>
</dbReference>
<organism evidence="2 3">
    <name type="scientific">Kocuria salsicia</name>
    <dbReference type="NCBI Taxonomy" id="664639"/>
    <lineage>
        <taxon>Bacteria</taxon>
        <taxon>Bacillati</taxon>
        <taxon>Actinomycetota</taxon>
        <taxon>Actinomycetes</taxon>
        <taxon>Micrococcales</taxon>
        <taxon>Micrococcaceae</taxon>
        <taxon>Kocuria</taxon>
    </lineage>
</organism>